<dbReference type="AlphaFoldDB" id="A0A1B0CTV6"/>
<dbReference type="InterPro" id="IPR036397">
    <property type="entry name" value="RNaseH_sf"/>
</dbReference>
<dbReference type="EMBL" id="AJWK01028024">
    <property type="status" value="NOT_ANNOTATED_CDS"/>
    <property type="molecule type" value="Genomic_DNA"/>
</dbReference>
<evidence type="ECO:0000313" key="4">
    <source>
        <dbReference type="EnsemblMetazoa" id="LLOJ008306-PA"/>
    </source>
</evidence>
<dbReference type="InterPro" id="IPR050951">
    <property type="entry name" value="Retrovirus_Pol_polyprotein"/>
</dbReference>
<evidence type="ECO:0000313" key="5">
    <source>
        <dbReference type="Proteomes" id="UP000092461"/>
    </source>
</evidence>
<dbReference type="FunFam" id="3.30.420.10:FF:000063">
    <property type="entry name" value="Retrovirus-related Pol polyprotein from transposon 297-like Protein"/>
    <property type="match status" value="1"/>
</dbReference>
<dbReference type="EC" id="2.7.7.49" evidence="1"/>
<organism evidence="4 5">
    <name type="scientific">Lutzomyia longipalpis</name>
    <name type="common">Sand fly</name>
    <dbReference type="NCBI Taxonomy" id="7200"/>
    <lineage>
        <taxon>Eukaryota</taxon>
        <taxon>Metazoa</taxon>
        <taxon>Ecdysozoa</taxon>
        <taxon>Arthropoda</taxon>
        <taxon>Hexapoda</taxon>
        <taxon>Insecta</taxon>
        <taxon>Pterygota</taxon>
        <taxon>Neoptera</taxon>
        <taxon>Endopterygota</taxon>
        <taxon>Diptera</taxon>
        <taxon>Nematocera</taxon>
        <taxon>Psychodoidea</taxon>
        <taxon>Psychodidae</taxon>
        <taxon>Lutzomyia</taxon>
        <taxon>Lutzomyia</taxon>
    </lineage>
</organism>
<dbReference type="InterPro" id="IPR041588">
    <property type="entry name" value="Integrase_H2C2"/>
</dbReference>
<dbReference type="VEuPathDB" id="VectorBase:LLOJ008306"/>
<evidence type="ECO:0000259" key="3">
    <source>
        <dbReference type="PROSITE" id="PS50994"/>
    </source>
</evidence>
<dbReference type="Gene3D" id="1.10.340.70">
    <property type="match status" value="1"/>
</dbReference>
<keyword evidence="5" id="KW-1185">Reference proteome</keyword>
<feature type="compositionally biased region" description="Polar residues" evidence="2">
    <location>
        <begin position="468"/>
        <end position="487"/>
    </location>
</feature>
<feature type="region of interest" description="Disordered" evidence="2">
    <location>
        <begin position="443"/>
        <end position="500"/>
    </location>
</feature>
<dbReference type="PANTHER" id="PTHR37984">
    <property type="entry name" value="PROTEIN CBG26694"/>
    <property type="match status" value="1"/>
</dbReference>
<dbReference type="Gene3D" id="3.30.420.10">
    <property type="entry name" value="Ribonuclease H-like superfamily/Ribonuclease H"/>
    <property type="match status" value="1"/>
</dbReference>
<dbReference type="InterPro" id="IPR001584">
    <property type="entry name" value="Integrase_cat-core"/>
</dbReference>
<dbReference type="SUPFAM" id="SSF53098">
    <property type="entry name" value="Ribonuclease H-like"/>
    <property type="match status" value="1"/>
</dbReference>
<dbReference type="GO" id="GO:0003676">
    <property type="term" value="F:nucleic acid binding"/>
    <property type="evidence" value="ECO:0007669"/>
    <property type="project" value="InterPro"/>
</dbReference>
<evidence type="ECO:0000256" key="1">
    <source>
        <dbReference type="ARBA" id="ARBA00012493"/>
    </source>
</evidence>
<dbReference type="GO" id="GO:0003964">
    <property type="term" value="F:RNA-directed DNA polymerase activity"/>
    <property type="evidence" value="ECO:0007669"/>
    <property type="project" value="UniProtKB-EC"/>
</dbReference>
<dbReference type="GO" id="GO:0015074">
    <property type="term" value="P:DNA integration"/>
    <property type="evidence" value="ECO:0007669"/>
    <property type="project" value="InterPro"/>
</dbReference>
<dbReference type="Proteomes" id="UP000092461">
    <property type="component" value="Unassembled WGS sequence"/>
</dbReference>
<reference evidence="4" key="1">
    <citation type="submission" date="2020-05" db="UniProtKB">
        <authorList>
            <consortium name="EnsemblMetazoa"/>
        </authorList>
    </citation>
    <scope>IDENTIFICATION</scope>
    <source>
        <strain evidence="4">Jacobina</strain>
    </source>
</reference>
<evidence type="ECO:0000256" key="2">
    <source>
        <dbReference type="SAM" id="MobiDB-lite"/>
    </source>
</evidence>
<dbReference type="FunFam" id="1.10.340.70:FF:000004">
    <property type="entry name" value="Retrovirus-related Pol polyprotein from transposon 297-like Protein"/>
    <property type="match status" value="1"/>
</dbReference>
<feature type="compositionally biased region" description="Polar residues" evidence="2">
    <location>
        <begin position="443"/>
        <end position="457"/>
    </location>
</feature>
<protein>
    <recommendedName>
        <fullName evidence="1">RNA-directed DNA polymerase</fullName>
        <ecNumber evidence="1">2.7.7.49</ecNumber>
    </recommendedName>
</protein>
<dbReference type="PANTHER" id="PTHR37984:SF7">
    <property type="entry name" value="INTEGRASE CATALYTIC DOMAIN-CONTAINING PROTEIN"/>
    <property type="match status" value="1"/>
</dbReference>
<dbReference type="Pfam" id="PF17921">
    <property type="entry name" value="Integrase_H2C2"/>
    <property type="match status" value="1"/>
</dbReference>
<feature type="compositionally biased region" description="Basic and acidic residues" evidence="2">
    <location>
        <begin position="491"/>
        <end position="500"/>
    </location>
</feature>
<dbReference type="EnsemblMetazoa" id="LLOJ008306-RA">
    <property type="protein sequence ID" value="LLOJ008306-PA"/>
    <property type="gene ID" value="LLOJ008306"/>
</dbReference>
<name>A0A1B0CTV6_LUTLO</name>
<dbReference type="InterPro" id="IPR012337">
    <property type="entry name" value="RNaseH-like_sf"/>
</dbReference>
<accession>A0A1B0CTV6</accession>
<proteinExistence type="predicted"/>
<sequence>MKVKYVKGTNIPVADTLSRDCNSDSYDEDGDDLEIHSITCLTEEALTRYQLATANDPVLRVLIKYILSGWPDNIEEVPKAIRNCFTFRDELSFLDGLVFKGDRVYVPQEERSRVLKDIHHGHYGIQTSLRRAREFLFWPGMVANITQLIEECKTCEKYQRSNQKECVFMKRVPELPFEMIATDLFTYKGKEYILLVDSYSGYFDFKELRKTTSSSVIKFLKDKFSEHGIPLEVHSDGGPQYSSSEFKKFAREWNFVHRTSSPYFARSNGLAERYVQTAKRLLKKCTEDKQDIKMALLLARNTPGLELRSPAERLFNRKTRNPLCVNKNLLAPRVIKGNSEQLKEAREEQKRHADKGARLYEKLAIGERVRVQERDKTWSTGTVSEQRSDRSYAVEMDDGRTVWRNRHFIHPTKVQTPIMPPCLPRSMPTMDICNEDILMDSNDALNNTIPSQETTPEVHSPSAPPSQPQTVAAATEGSSSFYTTRSGRISRPPDRLNYHN</sequence>
<dbReference type="Pfam" id="PF00665">
    <property type="entry name" value="rve"/>
    <property type="match status" value="1"/>
</dbReference>
<feature type="domain" description="Integrase catalytic" evidence="3">
    <location>
        <begin position="172"/>
        <end position="340"/>
    </location>
</feature>
<dbReference type="PROSITE" id="PS50994">
    <property type="entry name" value="INTEGRASE"/>
    <property type="match status" value="1"/>
</dbReference>
<dbReference type="VEuPathDB" id="VectorBase:LLONM1_007008"/>